<gene>
    <name evidence="9" type="ORF">DBV39_04480</name>
</gene>
<keyword evidence="2 7" id="KW-1003">Cell membrane</keyword>
<evidence type="ECO:0000256" key="3">
    <source>
        <dbReference type="ARBA" id="ARBA00022519"/>
    </source>
</evidence>
<evidence type="ECO:0000313" key="10">
    <source>
        <dbReference type="Proteomes" id="UP000244571"/>
    </source>
</evidence>
<organism evidence="9 10">
    <name type="scientific">Orrella marina</name>
    <dbReference type="NCBI Taxonomy" id="2163011"/>
    <lineage>
        <taxon>Bacteria</taxon>
        <taxon>Pseudomonadati</taxon>
        <taxon>Pseudomonadota</taxon>
        <taxon>Betaproteobacteria</taxon>
        <taxon>Burkholderiales</taxon>
        <taxon>Alcaligenaceae</taxon>
        <taxon>Orrella</taxon>
    </lineage>
</organism>
<protein>
    <recommendedName>
        <fullName evidence="7">UPF0761 membrane protein DBV39_04480</fullName>
    </recommendedName>
</protein>
<comment type="subcellular location">
    <subcellularLocation>
        <location evidence="1 7">Cell membrane</location>
        <topology evidence="1 7">Multi-pass membrane protein</topology>
    </subcellularLocation>
</comment>
<dbReference type="HAMAP" id="MF_00672">
    <property type="entry name" value="UPF0761"/>
    <property type="match status" value="1"/>
</dbReference>
<evidence type="ECO:0000256" key="7">
    <source>
        <dbReference type="HAMAP-Rule" id="MF_00672"/>
    </source>
</evidence>
<evidence type="ECO:0000313" key="9">
    <source>
        <dbReference type="EMBL" id="AWB33095.1"/>
    </source>
</evidence>
<evidence type="ECO:0000256" key="4">
    <source>
        <dbReference type="ARBA" id="ARBA00022692"/>
    </source>
</evidence>
<dbReference type="GO" id="GO:0005886">
    <property type="term" value="C:plasma membrane"/>
    <property type="evidence" value="ECO:0007669"/>
    <property type="project" value="UniProtKB-SubCell"/>
</dbReference>
<reference evidence="9 10" key="1">
    <citation type="submission" date="2018-04" db="EMBL/GenBank/DDBJ databases">
        <title>Bordetella sp. HZ20 isolated from seawater.</title>
        <authorList>
            <person name="Sun C."/>
        </authorList>
    </citation>
    <scope>NUCLEOTIDE SEQUENCE [LARGE SCALE GENOMIC DNA]</scope>
    <source>
        <strain evidence="9 10">HZ20</strain>
    </source>
</reference>
<dbReference type="InterPro" id="IPR023679">
    <property type="entry name" value="UPF0761_bac"/>
</dbReference>
<feature type="transmembrane region" description="Helical" evidence="7">
    <location>
        <begin position="211"/>
        <end position="231"/>
    </location>
</feature>
<dbReference type="AlphaFoldDB" id="A0A2R4XH11"/>
<sequence>MVISVVYRLCIACVSRSMSVSGDSFRMSFEPSQSSTVQRWAIRARHACMRIGKAAWEDRLLEMSSALAFTTILAIVPLLAVTLSLMTAFPFFSDFEEALQTFLRSQLMPEAFSETVMRYLDEFVAGASRLSAIGAVFLVVTSVLVIMSIDEALNDIWHVRNRRSIGQRFLIYWAVLTLGPLILGGTLWASAVVAREAVALPGSETLHVSALVLWLPYLTSWVGFCLLFMAVPNRRVHFYHALFGSFVTASLFELIKWALGIYFALFPTYTLIYGAFSVLPAFLLWVYFSWMAVLVGAVVAANLPEDGLGLHRNTQARHHDDPAKGMKEHHEKEHHEKEYHEKKYH</sequence>
<dbReference type="PANTHER" id="PTHR30213">
    <property type="entry name" value="INNER MEMBRANE PROTEIN YHJD"/>
    <property type="match status" value="1"/>
</dbReference>
<keyword evidence="6 7" id="KW-0472">Membrane</keyword>
<feature type="transmembrane region" description="Helical" evidence="7">
    <location>
        <begin position="271"/>
        <end position="303"/>
    </location>
</feature>
<feature type="region of interest" description="Disordered" evidence="8">
    <location>
        <begin position="313"/>
        <end position="345"/>
    </location>
</feature>
<evidence type="ECO:0000256" key="1">
    <source>
        <dbReference type="ARBA" id="ARBA00004651"/>
    </source>
</evidence>
<dbReference type="InterPro" id="IPR017039">
    <property type="entry name" value="Virul_fac_BrkB"/>
</dbReference>
<feature type="transmembrane region" description="Helical" evidence="7">
    <location>
        <begin position="238"/>
        <end position="265"/>
    </location>
</feature>
<keyword evidence="3" id="KW-0997">Cell inner membrane</keyword>
<feature type="transmembrane region" description="Helical" evidence="7">
    <location>
        <begin position="170"/>
        <end position="191"/>
    </location>
</feature>
<proteinExistence type="inferred from homology"/>
<evidence type="ECO:0000256" key="5">
    <source>
        <dbReference type="ARBA" id="ARBA00022989"/>
    </source>
</evidence>
<evidence type="ECO:0000256" key="2">
    <source>
        <dbReference type="ARBA" id="ARBA00022475"/>
    </source>
</evidence>
<dbReference type="NCBIfam" id="TIGR00765">
    <property type="entry name" value="yihY_not_rbn"/>
    <property type="match status" value="1"/>
</dbReference>
<comment type="similarity">
    <text evidence="7">Belongs to the UPF0761 family.</text>
</comment>
<dbReference type="EMBL" id="CP028901">
    <property type="protein sequence ID" value="AWB33095.1"/>
    <property type="molecule type" value="Genomic_DNA"/>
</dbReference>
<dbReference type="Pfam" id="PF03631">
    <property type="entry name" value="Virul_fac_BrkB"/>
    <property type="match status" value="1"/>
</dbReference>
<accession>A0A2R4XH11</accession>
<feature type="transmembrane region" description="Helical" evidence="7">
    <location>
        <begin position="130"/>
        <end position="149"/>
    </location>
</feature>
<name>A0A2R4XH11_9BURK</name>
<feature type="compositionally biased region" description="Basic and acidic residues" evidence="8">
    <location>
        <begin position="317"/>
        <end position="345"/>
    </location>
</feature>
<dbReference type="KEGG" id="boz:DBV39_04480"/>
<keyword evidence="5 7" id="KW-1133">Transmembrane helix</keyword>
<keyword evidence="10" id="KW-1185">Reference proteome</keyword>
<dbReference type="PANTHER" id="PTHR30213:SF0">
    <property type="entry name" value="UPF0761 MEMBRANE PROTEIN YIHY"/>
    <property type="match status" value="1"/>
</dbReference>
<feature type="transmembrane region" description="Helical" evidence="7">
    <location>
        <begin position="66"/>
        <end position="92"/>
    </location>
</feature>
<dbReference type="Proteomes" id="UP000244571">
    <property type="component" value="Chromosome"/>
</dbReference>
<evidence type="ECO:0000256" key="8">
    <source>
        <dbReference type="SAM" id="MobiDB-lite"/>
    </source>
</evidence>
<keyword evidence="4 7" id="KW-0812">Transmembrane</keyword>
<evidence type="ECO:0000256" key="6">
    <source>
        <dbReference type="ARBA" id="ARBA00023136"/>
    </source>
</evidence>